<evidence type="ECO:0000256" key="3">
    <source>
        <dbReference type="ARBA" id="ARBA00023211"/>
    </source>
</evidence>
<dbReference type="InterPro" id="IPR024052">
    <property type="entry name" value="Phosphopentomutase_DeoB_cap_sf"/>
</dbReference>
<dbReference type="PANTHER" id="PTHR21110">
    <property type="entry name" value="PHOSPHOPENTOMUTASE"/>
    <property type="match status" value="1"/>
</dbReference>
<feature type="binding site" evidence="4">
    <location>
        <position position="283"/>
    </location>
    <ligand>
        <name>Mn(2+)</name>
        <dbReference type="ChEBI" id="CHEBI:29035"/>
        <label>2</label>
    </ligand>
</feature>
<comment type="similarity">
    <text evidence="1 4">Belongs to the phosphopentomutase family.</text>
</comment>
<keyword evidence="2 4" id="KW-0479">Metal-binding</keyword>
<evidence type="ECO:0000256" key="4">
    <source>
        <dbReference type="HAMAP-Rule" id="MF_00740"/>
    </source>
</evidence>
<organism evidence="7 8">
    <name type="scientific">Pelovirga terrestris</name>
    <dbReference type="NCBI Taxonomy" id="2771352"/>
    <lineage>
        <taxon>Bacteria</taxon>
        <taxon>Pseudomonadati</taxon>
        <taxon>Thermodesulfobacteriota</taxon>
        <taxon>Desulfuromonadia</taxon>
        <taxon>Geobacterales</taxon>
        <taxon>Geobacteraceae</taxon>
        <taxon>Pelovirga</taxon>
    </lineage>
</organism>
<sequence length="389" mass="41779">MYKRVVVIVLDGVGVGALPDAAAYGDEDAATLQHVVAGVGGIPLPQLERLGLGNIVPLVGVAPVQRPLASWGKMAEQSAGKDSVTGHWELTGIILQRSFATYPAGFPVEIVDLFTSITGVRPLGNIAASGTDILRDLGEEHLRSKRPIVYTSTDSVFQIAAHEDIIPPAQLYELCRATFDALRPYNICRVIARPFRGESSATFYRTSGRHDFSCLPPDDTLFDRLHKKGIPTCGIGKIGDLFADRGLAQSIPTSDNRMGMTKILAALDHISTGLIMANLVDFDMVYGHRLDVAGFAAALVEVDGWLAQLLPRLEADDLLVITADHGCDPTTPGTDHTREYVPLLVYSPALSKTKDLGIRDSFADLAATLAENFGLECRTGRSFLATLGA</sequence>
<dbReference type="GO" id="GO:0030145">
    <property type="term" value="F:manganese ion binding"/>
    <property type="evidence" value="ECO:0007669"/>
    <property type="project" value="UniProtKB-UniRule"/>
</dbReference>
<feature type="binding site" evidence="4">
    <location>
        <position position="324"/>
    </location>
    <ligand>
        <name>Mn(2+)</name>
        <dbReference type="ChEBI" id="CHEBI:29035"/>
        <label>1</label>
    </ligand>
</feature>
<dbReference type="GO" id="GO:0006018">
    <property type="term" value="P:2-deoxyribose 1-phosphate catabolic process"/>
    <property type="evidence" value="ECO:0007669"/>
    <property type="project" value="UniProtKB-UniRule"/>
</dbReference>
<feature type="binding site" evidence="4">
    <location>
        <position position="11"/>
    </location>
    <ligand>
        <name>Mn(2+)</name>
        <dbReference type="ChEBI" id="CHEBI:29035"/>
        <label>1</label>
    </ligand>
</feature>
<evidence type="ECO:0000256" key="2">
    <source>
        <dbReference type="ARBA" id="ARBA00022723"/>
    </source>
</evidence>
<dbReference type="HAMAP" id="MF_00740">
    <property type="entry name" value="Phosphopentomut"/>
    <property type="match status" value="1"/>
</dbReference>
<dbReference type="GO" id="GO:0005829">
    <property type="term" value="C:cytosol"/>
    <property type="evidence" value="ECO:0007669"/>
    <property type="project" value="TreeGrafter"/>
</dbReference>
<dbReference type="PANTHER" id="PTHR21110:SF0">
    <property type="entry name" value="PHOSPHOPENTOMUTASE"/>
    <property type="match status" value="1"/>
</dbReference>
<evidence type="ECO:0000256" key="1">
    <source>
        <dbReference type="ARBA" id="ARBA00010373"/>
    </source>
</evidence>
<dbReference type="InterPro" id="IPR017850">
    <property type="entry name" value="Alkaline_phosphatase_core_sf"/>
</dbReference>
<dbReference type="Gene3D" id="3.40.720.10">
    <property type="entry name" value="Alkaline Phosphatase, subunit A"/>
    <property type="match status" value="1"/>
</dbReference>
<evidence type="ECO:0000313" key="8">
    <source>
        <dbReference type="Proteomes" id="UP000632828"/>
    </source>
</evidence>
<feature type="binding site" evidence="4">
    <location>
        <position position="288"/>
    </location>
    <ligand>
        <name>Mn(2+)</name>
        <dbReference type="ChEBI" id="CHEBI:29035"/>
        <label>2</label>
    </ligand>
</feature>
<name>A0A8J6QLV7_9BACT</name>
<dbReference type="Proteomes" id="UP000632828">
    <property type="component" value="Unassembled WGS sequence"/>
</dbReference>
<keyword evidence="3 4" id="KW-0464">Manganese</keyword>
<dbReference type="SUPFAM" id="SSF53649">
    <property type="entry name" value="Alkaline phosphatase-like"/>
    <property type="match status" value="1"/>
</dbReference>
<comment type="caution">
    <text evidence="7">The sequence shown here is derived from an EMBL/GenBank/DDBJ whole genome shotgun (WGS) entry which is preliminary data.</text>
</comment>
<feature type="binding site" evidence="4">
    <location>
        <position position="325"/>
    </location>
    <ligand>
        <name>Mn(2+)</name>
        <dbReference type="ChEBI" id="CHEBI:29035"/>
        <label>1</label>
    </ligand>
</feature>
<evidence type="ECO:0000313" key="7">
    <source>
        <dbReference type="EMBL" id="MBD1399383.1"/>
    </source>
</evidence>
<comment type="catalytic activity">
    <reaction evidence="4">
        <text>2-deoxy-alpha-D-ribose 1-phosphate = 2-deoxy-D-ribose 5-phosphate</text>
        <dbReference type="Rhea" id="RHEA:27658"/>
        <dbReference type="ChEBI" id="CHEBI:57259"/>
        <dbReference type="ChEBI" id="CHEBI:62877"/>
        <dbReference type="EC" id="5.4.2.7"/>
    </reaction>
</comment>
<dbReference type="EMBL" id="JACWUN010000002">
    <property type="protein sequence ID" value="MBD1399383.1"/>
    <property type="molecule type" value="Genomic_DNA"/>
</dbReference>
<dbReference type="GO" id="GO:0008973">
    <property type="term" value="F:phosphopentomutase activity"/>
    <property type="evidence" value="ECO:0007669"/>
    <property type="project" value="UniProtKB-UniRule"/>
</dbReference>
<dbReference type="AlphaFoldDB" id="A0A8J6QLV7"/>
<dbReference type="NCBIfam" id="TIGR01696">
    <property type="entry name" value="deoB"/>
    <property type="match status" value="1"/>
</dbReference>
<dbReference type="EC" id="5.4.2.7" evidence="4 5"/>
<dbReference type="PIRSF" id="PIRSF001491">
    <property type="entry name" value="Ppentomutase"/>
    <property type="match status" value="1"/>
</dbReference>
<dbReference type="GO" id="GO:0006015">
    <property type="term" value="P:5-phosphoribose 1-diphosphate biosynthetic process"/>
    <property type="evidence" value="ECO:0007669"/>
    <property type="project" value="UniProtKB-UniPathway"/>
</dbReference>
<feature type="binding site" evidence="4">
    <location>
        <position position="336"/>
    </location>
    <ligand>
        <name>Mn(2+)</name>
        <dbReference type="ChEBI" id="CHEBI:29035"/>
        <label>2</label>
    </ligand>
</feature>
<keyword evidence="4 7" id="KW-0413">Isomerase</keyword>
<keyword evidence="4" id="KW-0963">Cytoplasm</keyword>
<comment type="function">
    <text evidence="4">Isomerase that catalyzes the conversion of deoxy-ribose 1-phosphate (dRib-1-P) and ribose 1-phosphate (Rib-1-P) to deoxy-ribose 5-phosphate (dRib-5-P) and ribose 5-phosphate (Rib-5-P), respectively.</text>
</comment>
<comment type="subcellular location">
    <subcellularLocation>
        <location evidence="4">Cytoplasm</location>
    </subcellularLocation>
</comment>
<dbReference type="RefSeq" id="WP_191153662.1">
    <property type="nucleotide sequence ID" value="NZ_JACWUN010000002.1"/>
</dbReference>
<feature type="domain" description="Metalloenzyme" evidence="6">
    <location>
        <begin position="3"/>
        <end position="376"/>
    </location>
</feature>
<dbReference type="CDD" id="cd16009">
    <property type="entry name" value="PPM"/>
    <property type="match status" value="1"/>
</dbReference>
<comment type="pathway">
    <text evidence="4">Carbohydrate degradation; 2-deoxy-D-ribose 1-phosphate degradation; D-glyceraldehyde 3-phosphate and acetaldehyde from 2-deoxy-alpha-D-ribose 1-phosphate: step 1/2.</text>
</comment>
<proteinExistence type="inferred from homology"/>
<dbReference type="InterPro" id="IPR010045">
    <property type="entry name" value="DeoB"/>
</dbReference>
<gene>
    <name evidence="4" type="primary">deoB</name>
    <name evidence="7" type="ORF">ICT70_01725</name>
</gene>
<dbReference type="GO" id="GO:0043094">
    <property type="term" value="P:metabolic compound salvage"/>
    <property type="evidence" value="ECO:0007669"/>
    <property type="project" value="UniProtKB-UniRule"/>
</dbReference>
<dbReference type="GO" id="GO:0009117">
    <property type="term" value="P:nucleotide metabolic process"/>
    <property type="evidence" value="ECO:0007669"/>
    <property type="project" value="UniProtKB-UniRule"/>
</dbReference>
<dbReference type="UniPathway" id="UPA00087">
    <property type="reaction ID" value="UER00173"/>
</dbReference>
<keyword evidence="8" id="KW-1185">Reference proteome</keyword>
<dbReference type="Gene3D" id="3.30.70.1250">
    <property type="entry name" value="Phosphopentomutase"/>
    <property type="match status" value="1"/>
</dbReference>
<dbReference type="GO" id="GO:0000287">
    <property type="term" value="F:magnesium ion binding"/>
    <property type="evidence" value="ECO:0007669"/>
    <property type="project" value="UniProtKB-UniRule"/>
</dbReference>
<evidence type="ECO:0000259" key="6">
    <source>
        <dbReference type="Pfam" id="PF01676"/>
    </source>
</evidence>
<dbReference type="SUPFAM" id="SSF143856">
    <property type="entry name" value="DeoB insert domain-like"/>
    <property type="match status" value="1"/>
</dbReference>
<dbReference type="InterPro" id="IPR006124">
    <property type="entry name" value="Metalloenzyme"/>
</dbReference>
<comment type="cofactor">
    <cofactor evidence="4">
        <name>Mn(2+)</name>
        <dbReference type="ChEBI" id="CHEBI:29035"/>
    </cofactor>
    <text evidence="4">Binds 2 manganese ions.</text>
</comment>
<dbReference type="NCBIfam" id="NF003766">
    <property type="entry name" value="PRK05362.1"/>
    <property type="match status" value="1"/>
</dbReference>
<reference evidence="7" key="1">
    <citation type="submission" date="2020-09" db="EMBL/GenBank/DDBJ databases">
        <title>Pelobacter alkaliphilus sp. nov., a novel anaerobic arsenate-reducing bacterium from terrestrial mud volcano.</title>
        <authorList>
            <person name="Khomyakova M.A."/>
            <person name="Merkel A.Y."/>
            <person name="Slobodkin A.I."/>
        </authorList>
    </citation>
    <scope>NUCLEOTIDE SEQUENCE</scope>
    <source>
        <strain evidence="7">M08fum</strain>
    </source>
</reference>
<evidence type="ECO:0000256" key="5">
    <source>
        <dbReference type="NCBIfam" id="TIGR01696"/>
    </source>
</evidence>
<dbReference type="Pfam" id="PF01676">
    <property type="entry name" value="Metalloenzyme"/>
    <property type="match status" value="1"/>
</dbReference>
<comment type="catalytic activity">
    <reaction evidence="4">
        <text>alpha-D-ribose 1-phosphate = D-ribose 5-phosphate</text>
        <dbReference type="Rhea" id="RHEA:18793"/>
        <dbReference type="ChEBI" id="CHEBI:57720"/>
        <dbReference type="ChEBI" id="CHEBI:78346"/>
        <dbReference type="EC" id="5.4.2.7"/>
    </reaction>
</comment>
<protein>
    <recommendedName>
        <fullName evidence="4 5">Phosphopentomutase</fullName>
        <ecNumber evidence="4 5">5.4.2.7</ecNumber>
    </recommendedName>
    <alternativeName>
        <fullName evidence="4">Phosphodeoxyribomutase</fullName>
    </alternativeName>
</protein>
<accession>A0A8J6QLV7</accession>